<dbReference type="PANTHER" id="PTHR34846">
    <property type="entry name" value="4-CARBOXYMUCONOLACTONE DECARBOXYLASE FAMILY PROTEIN (AFU_ORTHOLOGUE AFUA_6G11590)"/>
    <property type="match status" value="1"/>
</dbReference>
<dbReference type="RefSeq" id="WP_345541218.1">
    <property type="nucleotide sequence ID" value="NZ_BAABGJ010000080.1"/>
</dbReference>
<keyword evidence="2" id="KW-1185">Reference proteome</keyword>
<reference evidence="2" key="1">
    <citation type="journal article" date="2019" name="Int. J. Syst. Evol. Microbiol.">
        <title>The Global Catalogue of Microorganisms (GCM) 10K type strain sequencing project: providing services to taxonomists for standard genome sequencing and annotation.</title>
        <authorList>
            <consortium name="The Broad Institute Genomics Platform"/>
            <consortium name="The Broad Institute Genome Sequencing Center for Infectious Disease"/>
            <person name="Wu L."/>
            <person name="Ma J."/>
        </authorList>
    </citation>
    <scope>NUCLEOTIDE SEQUENCE [LARGE SCALE GENOMIC DNA]</scope>
    <source>
        <strain evidence="2">JCM 17804</strain>
    </source>
</reference>
<dbReference type="PANTHER" id="PTHR34846:SF11">
    <property type="entry name" value="4-CARBOXYMUCONOLACTONE DECARBOXYLASE FAMILY PROTEIN (AFU_ORTHOLOGUE AFUA_6G11590)"/>
    <property type="match status" value="1"/>
</dbReference>
<evidence type="ECO:0000313" key="2">
    <source>
        <dbReference type="Proteomes" id="UP001500975"/>
    </source>
</evidence>
<sequence>MKHDWIPRLGTDAMPDALAAYLGPRVRRLGYLGEMFQVGAQAPDVLLHFMHFTDALKDAVPFDISEAVVLTVATLMENRYERNQHERLSMRHGLGRDWLAEVRRLSPDSAHLMTPAQQAAQRYAIAAIRTRGRGAGAEFDALDPHFAPGEAMAIAFLVGRYVTHALIVNTLELDPPVPSVFEDGFDPAASPGASQ</sequence>
<evidence type="ECO:0000313" key="1">
    <source>
        <dbReference type="EMBL" id="GAA4355973.1"/>
    </source>
</evidence>
<dbReference type="EMBL" id="BAABGJ010000080">
    <property type="protein sequence ID" value="GAA4355973.1"/>
    <property type="molecule type" value="Genomic_DNA"/>
</dbReference>
<dbReference type="Gene3D" id="1.20.1290.10">
    <property type="entry name" value="AhpD-like"/>
    <property type="match status" value="1"/>
</dbReference>
<evidence type="ECO:0008006" key="3">
    <source>
        <dbReference type="Google" id="ProtNLM"/>
    </source>
</evidence>
<proteinExistence type="predicted"/>
<dbReference type="Proteomes" id="UP001500975">
    <property type="component" value="Unassembled WGS sequence"/>
</dbReference>
<comment type="caution">
    <text evidence="1">The sequence shown here is derived from an EMBL/GenBank/DDBJ whole genome shotgun (WGS) entry which is preliminary data.</text>
</comment>
<name>A0ABP8ICC9_9BURK</name>
<gene>
    <name evidence="1" type="ORF">GCM10023165_48630</name>
</gene>
<organism evidence="1 2">
    <name type="scientific">Variovorax defluvii</name>
    <dbReference type="NCBI Taxonomy" id="913761"/>
    <lineage>
        <taxon>Bacteria</taxon>
        <taxon>Pseudomonadati</taxon>
        <taxon>Pseudomonadota</taxon>
        <taxon>Betaproteobacteria</taxon>
        <taxon>Burkholderiales</taxon>
        <taxon>Comamonadaceae</taxon>
        <taxon>Variovorax</taxon>
    </lineage>
</organism>
<accession>A0ABP8ICC9</accession>
<protein>
    <recommendedName>
        <fullName evidence="3">Carboxymuconolactone decarboxylase family protein</fullName>
    </recommendedName>
</protein>
<dbReference type="SUPFAM" id="SSF69118">
    <property type="entry name" value="AhpD-like"/>
    <property type="match status" value="1"/>
</dbReference>
<dbReference type="InterPro" id="IPR029032">
    <property type="entry name" value="AhpD-like"/>
</dbReference>